<evidence type="ECO:0000313" key="6">
    <source>
        <dbReference type="Proteomes" id="UP000601099"/>
    </source>
</evidence>
<reference evidence="5 6" key="1">
    <citation type="submission" date="2020-11" db="EMBL/GenBank/DDBJ databases">
        <title>Hymenobacter sp.</title>
        <authorList>
            <person name="Kim M.K."/>
        </authorList>
    </citation>
    <scope>NUCLEOTIDE SEQUENCE [LARGE SCALE GENOMIC DNA]</scope>
    <source>
        <strain evidence="5 6">BT594</strain>
    </source>
</reference>
<evidence type="ECO:0000256" key="2">
    <source>
        <dbReference type="ARBA" id="ARBA00023136"/>
    </source>
</evidence>
<protein>
    <submittedName>
        <fullName evidence="5">BamA/TamA family outer membrane protein</fullName>
    </submittedName>
</protein>
<evidence type="ECO:0000259" key="4">
    <source>
        <dbReference type="Pfam" id="PF01103"/>
    </source>
</evidence>
<feature type="domain" description="Bacterial surface antigen (D15)" evidence="4">
    <location>
        <begin position="112"/>
        <end position="403"/>
    </location>
</feature>
<gene>
    <name evidence="5" type="ORF">I5L79_11905</name>
</gene>
<sequence>MRILTLLLAALWLAPAALAQTTPIAADSATVAPVPAVTAVEPAPAATASATAVKPPKNPADKPSFIPAPVLFYEPETGFAAGATFLPTWRHGRDTTVRKSNGRLGGWFSQKKQLNLQLSHTIFTRQERYLLIGDIQYFDYPIFFYGVGNDTKKEDESEIAYKLLTINQRALKSIHRYTFLGLQYRFADLRSLRPKLELNNEETGPNLYYSELTPREKEPFRISGAGPTFIYDSRDVILSTFKGAYLDLQALFNLKGLGSDYTFTRYVVDGRYFQPLGSNRTIWASQVIGTFHNGTVPFRELGNLGGVSLLRGIYEGRFRDRQLLAAQTEIRHHLFWRLNGAVFAGVGQVAPHLQDMSFSGIKLAGGAGVRFQFNRRDRLNIRFDYGVGSGGNSGLYFGVNEAF</sequence>
<comment type="subcellular location">
    <subcellularLocation>
        <location evidence="1">Membrane</location>
    </subcellularLocation>
</comment>
<feature type="chain" id="PRO_5046504594" evidence="3">
    <location>
        <begin position="20"/>
        <end position="403"/>
    </location>
</feature>
<dbReference type="Pfam" id="PF01103">
    <property type="entry name" value="Omp85"/>
    <property type="match status" value="1"/>
</dbReference>
<evidence type="ECO:0000313" key="5">
    <source>
        <dbReference type="EMBL" id="MBG8554256.1"/>
    </source>
</evidence>
<keyword evidence="6" id="KW-1185">Reference proteome</keyword>
<evidence type="ECO:0000256" key="1">
    <source>
        <dbReference type="ARBA" id="ARBA00004370"/>
    </source>
</evidence>
<keyword evidence="2" id="KW-0472">Membrane</keyword>
<dbReference type="EMBL" id="JADWYK010000006">
    <property type="protein sequence ID" value="MBG8554256.1"/>
    <property type="molecule type" value="Genomic_DNA"/>
</dbReference>
<accession>A0ABS0L2E3</accession>
<evidence type="ECO:0000256" key="3">
    <source>
        <dbReference type="SAM" id="SignalP"/>
    </source>
</evidence>
<proteinExistence type="predicted"/>
<keyword evidence="3" id="KW-0732">Signal</keyword>
<feature type="signal peptide" evidence="3">
    <location>
        <begin position="1"/>
        <end position="19"/>
    </location>
</feature>
<organism evidence="5 6">
    <name type="scientific">Hymenobacter guriensis</name>
    <dbReference type="NCBI Taxonomy" id="2793065"/>
    <lineage>
        <taxon>Bacteria</taxon>
        <taxon>Pseudomonadati</taxon>
        <taxon>Bacteroidota</taxon>
        <taxon>Cytophagia</taxon>
        <taxon>Cytophagales</taxon>
        <taxon>Hymenobacteraceae</taxon>
        <taxon>Hymenobacter</taxon>
    </lineage>
</organism>
<dbReference type="InterPro" id="IPR000184">
    <property type="entry name" value="Bac_surfAg_D15"/>
</dbReference>
<dbReference type="RefSeq" id="WP_196955276.1">
    <property type="nucleotide sequence ID" value="NZ_JADWYK010000006.1"/>
</dbReference>
<dbReference type="Gene3D" id="2.40.160.50">
    <property type="entry name" value="membrane protein fhac: a member of the omp85/tpsb transporter family"/>
    <property type="match status" value="1"/>
</dbReference>
<name>A0ABS0L2E3_9BACT</name>
<comment type="caution">
    <text evidence="5">The sequence shown here is derived from an EMBL/GenBank/DDBJ whole genome shotgun (WGS) entry which is preliminary data.</text>
</comment>
<dbReference type="Proteomes" id="UP000601099">
    <property type="component" value="Unassembled WGS sequence"/>
</dbReference>